<dbReference type="AlphaFoldDB" id="A0AAN6QE32"/>
<dbReference type="EMBL" id="MU853368">
    <property type="protein sequence ID" value="KAK4107916.1"/>
    <property type="molecule type" value="Genomic_DNA"/>
</dbReference>
<reference evidence="1" key="1">
    <citation type="journal article" date="2023" name="Mol. Phylogenet. Evol.">
        <title>Genome-scale phylogeny and comparative genomics of the fungal order Sordariales.</title>
        <authorList>
            <person name="Hensen N."/>
            <person name="Bonometti L."/>
            <person name="Westerberg I."/>
            <person name="Brannstrom I.O."/>
            <person name="Guillou S."/>
            <person name="Cros-Aarteil S."/>
            <person name="Calhoun S."/>
            <person name="Haridas S."/>
            <person name="Kuo A."/>
            <person name="Mondo S."/>
            <person name="Pangilinan J."/>
            <person name="Riley R."/>
            <person name="LaButti K."/>
            <person name="Andreopoulos B."/>
            <person name="Lipzen A."/>
            <person name="Chen C."/>
            <person name="Yan M."/>
            <person name="Daum C."/>
            <person name="Ng V."/>
            <person name="Clum A."/>
            <person name="Steindorff A."/>
            <person name="Ohm R.A."/>
            <person name="Martin F."/>
            <person name="Silar P."/>
            <person name="Natvig D.O."/>
            <person name="Lalanne C."/>
            <person name="Gautier V."/>
            <person name="Ament-Velasquez S.L."/>
            <person name="Kruys A."/>
            <person name="Hutchinson M.I."/>
            <person name="Powell A.J."/>
            <person name="Barry K."/>
            <person name="Miller A.N."/>
            <person name="Grigoriev I.V."/>
            <person name="Debuchy R."/>
            <person name="Gladieux P."/>
            <person name="Hiltunen Thoren M."/>
            <person name="Johannesson H."/>
        </authorList>
    </citation>
    <scope>NUCLEOTIDE SEQUENCE</scope>
    <source>
        <strain evidence="1">CBS 508.74</strain>
    </source>
</reference>
<gene>
    <name evidence="1" type="ORF">N656DRAFT_784886</name>
</gene>
<protein>
    <submittedName>
        <fullName evidence="1">Uncharacterized protein</fullName>
    </submittedName>
</protein>
<dbReference type="GeneID" id="89940392"/>
<reference evidence="1" key="2">
    <citation type="submission" date="2023-05" db="EMBL/GenBank/DDBJ databases">
        <authorList>
            <consortium name="Lawrence Berkeley National Laboratory"/>
            <person name="Steindorff A."/>
            <person name="Hensen N."/>
            <person name="Bonometti L."/>
            <person name="Westerberg I."/>
            <person name="Brannstrom I.O."/>
            <person name="Guillou S."/>
            <person name="Cros-Aarteil S."/>
            <person name="Calhoun S."/>
            <person name="Haridas S."/>
            <person name="Kuo A."/>
            <person name="Mondo S."/>
            <person name="Pangilinan J."/>
            <person name="Riley R."/>
            <person name="Labutti K."/>
            <person name="Andreopoulos B."/>
            <person name="Lipzen A."/>
            <person name="Chen C."/>
            <person name="Yanf M."/>
            <person name="Daum C."/>
            <person name="Ng V."/>
            <person name="Clum A."/>
            <person name="Ohm R."/>
            <person name="Martin F."/>
            <person name="Silar P."/>
            <person name="Natvig D."/>
            <person name="Lalanne C."/>
            <person name="Gautier V."/>
            <person name="Ament-Velasquez S.L."/>
            <person name="Kruys A."/>
            <person name="Hutchinson M.I."/>
            <person name="Powell A.J."/>
            <person name="Barry K."/>
            <person name="Miller A.N."/>
            <person name="Grigoriev I.V."/>
            <person name="Debuchy R."/>
            <person name="Gladieux P."/>
            <person name="Thoren M.H."/>
            <person name="Johannesson H."/>
        </authorList>
    </citation>
    <scope>NUCLEOTIDE SEQUENCE</scope>
    <source>
        <strain evidence="1">CBS 508.74</strain>
    </source>
</reference>
<name>A0AAN6QE32_9PEZI</name>
<dbReference type="Proteomes" id="UP001302812">
    <property type="component" value="Unassembled WGS sequence"/>
</dbReference>
<evidence type="ECO:0000313" key="2">
    <source>
        <dbReference type="Proteomes" id="UP001302812"/>
    </source>
</evidence>
<sequence length="99" mass="11178">MSYRPEATYPSLAALSKRLGTARHTTSLKIVCRINNSSHNPAFPDKDNSNNLRCSVGAKPGENVQTYEEERHGCFVEPVEWIAKGVFGKKPWYRLVNIK</sequence>
<comment type="caution">
    <text evidence="1">The sequence shown here is derived from an EMBL/GenBank/DDBJ whole genome shotgun (WGS) entry which is preliminary data.</text>
</comment>
<proteinExistence type="predicted"/>
<organism evidence="1 2">
    <name type="scientific">Canariomyces notabilis</name>
    <dbReference type="NCBI Taxonomy" id="2074819"/>
    <lineage>
        <taxon>Eukaryota</taxon>
        <taxon>Fungi</taxon>
        <taxon>Dikarya</taxon>
        <taxon>Ascomycota</taxon>
        <taxon>Pezizomycotina</taxon>
        <taxon>Sordariomycetes</taxon>
        <taxon>Sordariomycetidae</taxon>
        <taxon>Sordariales</taxon>
        <taxon>Chaetomiaceae</taxon>
        <taxon>Canariomyces</taxon>
    </lineage>
</organism>
<accession>A0AAN6QE32</accession>
<keyword evidence="2" id="KW-1185">Reference proteome</keyword>
<evidence type="ECO:0000313" key="1">
    <source>
        <dbReference type="EMBL" id="KAK4107916.1"/>
    </source>
</evidence>
<dbReference type="RefSeq" id="XP_064665486.1">
    <property type="nucleotide sequence ID" value="XM_064816267.1"/>
</dbReference>